<dbReference type="SUPFAM" id="SSF56645">
    <property type="entry name" value="Acyl-CoA dehydrogenase NM domain-like"/>
    <property type="match status" value="1"/>
</dbReference>
<evidence type="ECO:0000256" key="4">
    <source>
        <dbReference type="PIRSR" id="PIRSR000331-2"/>
    </source>
</evidence>
<evidence type="ECO:0000259" key="6">
    <source>
        <dbReference type="Pfam" id="PF11794"/>
    </source>
</evidence>
<dbReference type="InterPro" id="IPR012687">
    <property type="entry name" value="HpaB_Deino-type"/>
</dbReference>
<evidence type="ECO:0000259" key="5">
    <source>
        <dbReference type="Pfam" id="PF03241"/>
    </source>
</evidence>
<name>A0A8J2VMY3_9BACL</name>
<evidence type="ECO:0000256" key="1">
    <source>
        <dbReference type="ARBA" id="ARBA00022630"/>
    </source>
</evidence>
<keyword evidence="3" id="KW-0560">Oxidoreductase</keyword>
<dbReference type="RefSeq" id="WP_188692420.1">
    <property type="nucleotide sequence ID" value="NZ_BMIR01000007.1"/>
</dbReference>
<reference evidence="7" key="2">
    <citation type="submission" date="2020-09" db="EMBL/GenBank/DDBJ databases">
        <authorList>
            <person name="Sun Q."/>
            <person name="Zhou Y."/>
        </authorList>
    </citation>
    <scope>NUCLEOTIDE SEQUENCE</scope>
    <source>
        <strain evidence="7">CGMCC 1.15371</strain>
    </source>
</reference>
<keyword evidence="1" id="KW-0285">Flavoprotein</keyword>
<feature type="domain" description="HpaB/PvcC/4-BUDH N-terminal" evidence="6">
    <location>
        <begin position="4"/>
        <end position="275"/>
    </location>
</feature>
<dbReference type="InterPro" id="IPR024719">
    <property type="entry name" value="HpaB/PvcC/4-BUDH_C"/>
</dbReference>
<feature type="binding site" evidence="4">
    <location>
        <begin position="455"/>
        <end position="458"/>
    </location>
    <ligand>
        <name>FAD</name>
        <dbReference type="ChEBI" id="CHEBI:57692"/>
    </ligand>
</feature>
<dbReference type="SUPFAM" id="SSF47203">
    <property type="entry name" value="Acyl-CoA dehydrogenase C-terminal domain-like"/>
    <property type="match status" value="1"/>
</dbReference>
<feature type="domain" description="HpaB/PvcC/4-BUDH C-terminal" evidence="5">
    <location>
        <begin position="283"/>
        <end position="480"/>
    </location>
</feature>
<sequence>MINGKQYIARINALKPNVWFRGERITSKLSEHVAFKGLLRSQAKLYDLQCDPDYQELFSWPSDTTGHAIGTTYLAPKTPADLEKRRKAIQEWAKLSLGMLGRSPDYMNTTIMALGTSADILKEDAPQRAENMRNYYEYVRENDLSLTHTFILPQVNRSQFYLEDQDAPVIAARVIDENSHGIIVHGARLLATQGVTTDELLVFPSGARLPQMKTAEPMAYAFAIPTNTEGVTYYCRDSFVGGDSHYDHPLSSRFEEMDTIVVFDHVLVPWERVFLYGSITANNRLYPESGFFSQTTHVVISKNIVKIESLLGIMKQMIQSINISEYQHIHEKVSEVVVGLEVMKGLIYASEKEAQLNRWGILTPNANPLQAGILYYTKLYPRMIEIIKLIGASGLVSIPTESDFQSQAGTDLRHYLQSSTQNGEEKVRLFRLAWDVSLSAFGGRQELYERFFFGDPVRLASQLFRSYETSDLEARITAFLHDKA</sequence>
<dbReference type="InterPro" id="IPR009100">
    <property type="entry name" value="AcylCoA_DH/oxidase_NM_dom_sf"/>
</dbReference>
<dbReference type="Pfam" id="PF11794">
    <property type="entry name" value="HpaB_N"/>
    <property type="match status" value="1"/>
</dbReference>
<dbReference type="InterPro" id="IPR004925">
    <property type="entry name" value="HpaB/PvcC/4-BUDH"/>
</dbReference>
<dbReference type="InterPro" id="IPR046373">
    <property type="entry name" value="Acyl-CoA_Oxase/DH_mid-dom_sf"/>
</dbReference>
<feature type="binding site" evidence="4">
    <location>
        <begin position="154"/>
        <end position="157"/>
    </location>
    <ligand>
        <name>FAD</name>
        <dbReference type="ChEBI" id="CHEBI:57692"/>
    </ligand>
</feature>
<gene>
    <name evidence="7" type="primary">yoaI</name>
    <name evidence="7" type="ORF">GCM10011391_17770</name>
</gene>
<accession>A0A8J2VMY3</accession>
<dbReference type="Gene3D" id="1.20.140.10">
    <property type="entry name" value="Butyryl-CoA Dehydrogenase, subunit A, domain 3"/>
    <property type="match status" value="1"/>
</dbReference>
<dbReference type="PANTHER" id="PTHR36117:SF3">
    <property type="entry name" value="4-HYDROXYPHENYLACETATE 3-MONOOXYGENASE-RELATED"/>
    <property type="match status" value="1"/>
</dbReference>
<keyword evidence="8" id="KW-1185">Reference proteome</keyword>
<protein>
    <submittedName>
        <fullName evidence="7">Putative 4-hydroxyphenylacetate 3-monooxygenase</fullName>
    </submittedName>
</protein>
<comment type="caution">
    <text evidence="7">The sequence shown here is derived from an EMBL/GenBank/DDBJ whole genome shotgun (WGS) entry which is preliminary data.</text>
</comment>
<dbReference type="PANTHER" id="PTHR36117">
    <property type="entry name" value="4-HYDROXYPHENYLACETATE 3-MONOOXYGENASE-RELATED"/>
    <property type="match status" value="1"/>
</dbReference>
<feature type="binding site" evidence="4">
    <location>
        <position position="192"/>
    </location>
    <ligand>
        <name>FAD</name>
        <dbReference type="ChEBI" id="CHEBI:57692"/>
    </ligand>
</feature>
<evidence type="ECO:0000256" key="3">
    <source>
        <dbReference type="ARBA" id="ARBA00023002"/>
    </source>
</evidence>
<dbReference type="InterPro" id="IPR036250">
    <property type="entry name" value="AcylCo_DH-like_C"/>
</dbReference>
<dbReference type="Gene3D" id="2.40.110.10">
    <property type="entry name" value="Butyryl-CoA Dehydrogenase, subunit A, domain 2"/>
    <property type="match status" value="1"/>
</dbReference>
<evidence type="ECO:0000313" key="8">
    <source>
        <dbReference type="Proteomes" id="UP000628775"/>
    </source>
</evidence>
<evidence type="ECO:0000256" key="2">
    <source>
        <dbReference type="ARBA" id="ARBA00022827"/>
    </source>
</evidence>
<dbReference type="Pfam" id="PF03241">
    <property type="entry name" value="HpaB"/>
    <property type="match status" value="1"/>
</dbReference>
<dbReference type="PIRSF" id="PIRSF000331">
    <property type="entry name" value="HpaA_HpaB"/>
    <property type="match status" value="1"/>
</dbReference>
<dbReference type="Gene3D" id="1.10.3140.10">
    <property type="entry name" value="4-hydroxybutyryl-coa dehydratase, domain 1"/>
    <property type="match status" value="1"/>
</dbReference>
<dbReference type="GO" id="GO:0050660">
    <property type="term" value="F:flavin adenine dinucleotide binding"/>
    <property type="evidence" value="ECO:0007669"/>
    <property type="project" value="InterPro"/>
</dbReference>
<dbReference type="GO" id="GO:0016712">
    <property type="term" value="F:oxidoreductase activity, acting on paired donors, with incorporation or reduction of molecular oxygen, reduced flavin or flavoprotein as one donor, and incorporation of one atom of oxygen"/>
    <property type="evidence" value="ECO:0007669"/>
    <property type="project" value="InterPro"/>
</dbReference>
<dbReference type="GO" id="GO:0010124">
    <property type="term" value="P:phenylacetate catabolic process"/>
    <property type="evidence" value="ECO:0007669"/>
    <property type="project" value="InterPro"/>
</dbReference>
<dbReference type="AlphaFoldDB" id="A0A8J2VMY3"/>
<evidence type="ECO:0000313" key="7">
    <source>
        <dbReference type="EMBL" id="GGE39425.1"/>
    </source>
</evidence>
<keyword evidence="2 4" id="KW-0274">FAD</keyword>
<dbReference type="Proteomes" id="UP000628775">
    <property type="component" value="Unassembled WGS sequence"/>
</dbReference>
<dbReference type="InterPro" id="IPR024674">
    <property type="entry name" value="HpaB/PvcC/4-BUDH_N"/>
</dbReference>
<dbReference type="GO" id="GO:0016627">
    <property type="term" value="F:oxidoreductase activity, acting on the CH-CH group of donors"/>
    <property type="evidence" value="ECO:0007669"/>
    <property type="project" value="InterPro"/>
</dbReference>
<dbReference type="EMBL" id="BMIR01000007">
    <property type="protein sequence ID" value="GGE39425.1"/>
    <property type="molecule type" value="Genomic_DNA"/>
</dbReference>
<proteinExistence type="predicted"/>
<dbReference type="NCBIfam" id="TIGR02309">
    <property type="entry name" value="HpaB-1"/>
    <property type="match status" value="1"/>
</dbReference>
<reference evidence="7" key="1">
    <citation type="journal article" date="2014" name="Int. J. Syst. Evol. Microbiol.">
        <title>Complete genome sequence of Corynebacterium casei LMG S-19264T (=DSM 44701T), isolated from a smear-ripened cheese.</title>
        <authorList>
            <consortium name="US DOE Joint Genome Institute (JGI-PGF)"/>
            <person name="Walter F."/>
            <person name="Albersmeier A."/>
            <person name="Kalinowski J."/>
            <person name="Ruckert C."/>
        </authorList>
    </citation>
    <scope>NUCLEOTIDE SEQUENCE</scope>
    <source>
        <strain evidence="7">CGMCC 1.15371</strain>
    </source>
</reference>
<organism evidence="7 8">
    <name type="scientific">Pullulanibacillus camelliae</name>
    <dbReference type="NCBI Taxonomy" id="1707096"/>
    <lineage>
        <taxon>Bacteria</taxon>
        <taxon>Bacillati</taxon>
        <taxon>Bacillota</taxon>
        <taxon>Bacilli</taxon>
        <taxon>Bacillales</taxon>
        <taxon>Sporolactobacillaceae</taxon>
        <taxon>Pullulanibacillus</taxon>
    </lineage>
</organism>